<keyword evidence="5" id="KW-0539">Nucleus</keyword>
<sequence>MQRRIDPIPAATSSSRSAQGKWGSACTSCATAKAKCIRANTSSSCDRCKRLSKECTEQVHLPRKKRATNNTSRTSQLEERLNGLVDLLRASAELPAEKLGSRASRRSGSFAQTGSGTTSEEPSPSTFSPGYGDTIHVPSTWNAVCPPRCVCGSTPSEVNLPRTSDEDMLALYQTQLMPVFPFVVIAPDTKVDQFKAERPFLFAAIQMAATLTDISSRRGQMYRLVQCVVEEIAIASVKSMDLLQSILVMLAWFHHHCMMHTQMITLLHLAQAQVADMGLGKEPELHERTNIMVLAPGKPRPRKSDEKRALLGVWFLTSVMSATLLKAPSPRFTKYLKKCLVDVETWPEYDTDGLLVQLVEIQRLTEQIHNWIVRDEDEADIPGLPTAPLAAYQGAFDAEIRRRQDSLPENLRSNKMLQLYFASATLRLYQPPPIEASLLKSLADSLTVIRPGTPSPIDIFYRAKSALEAYFDTLFALPLDFFPVMPMTVIADALWGVTALARWAKVMGPGRSRAPTAPPDILTPQKVIWDPSALKPSPHAVFGRISAPVPSSGADGDGSRRGKTDAPLRQKSTVHEGNLPAHLANIPHSITDPSQIQTSHMHDVTDPDIAQAVAKLKALLHSQPELNLDIVGILATLAHRFEQAHRDLLEASPNGTWQNDFWYLGAKKILITRARLEKWAEIIAAGGLTAGQQQTTAASERNDLLDSRVVASSETPISTQPQSPQSAAQPAQQGATEALKPWDSLDAFQREIEAAGVDALPPEAMYEPDMYGSVWNDNLFDPLDPSLWLSDGNSWSATFGDSMQDIQPRF</sequence>
<organism evidence="8 9">
    <name type="scientific">Gnomoniopsis smithogilvyi</name>
    <dbReference type="NCBI Taxonomy" id="1191159"/>
    <lineage>
        <taxon>Eukaryota</taxon>
        <taxon>Fungi</taxon>
        <taxon>Dikarya</taxon>
        <taxon>Ascomycota</taxon>
        <taxon>Pezizomycotina</taxon>
        <taxon>Sordariomycetes</taxon>
        <taxon>Sordariomycetidae</taxon>
        <taxon>Diaporthales</taxon>
        <taxon>Gnomoniaceae</taxon>
        <taxon>Gnomoniopsis</taxon>
    </lineage>
</organism>
<reference evidence="8" key="1">
    <citation type="submission" date="2022-10" db="EMBL/GenBank/DDBJ databases">
        <title>Tapping the CABI collections for fungal endophytes: first genome assemblies for Collariella, Neodidymelliopsis, Ascochyta clinopodiicola, Didymella pomorum, Didymosphaeria variabile, Neocosmospora piperis and Neocucurbitaria cava.</title>
        <authorList>
            <person name="Hill R."/>
        </authorList>
    </citation>
    <scope>NUCLEOTIDE SEQUENCE</scope>
    <source>
        <strain evidence="8">IMI 355082</strain>
    </source>
</reference>
<keyword evidence="4" id="KW-0804">Transcription</keyword>
<evidence type="ECO:0000313" key="9">
    <source>
        <dbReference type="Proteomes" id="UP001140453"/>
    </source>
</evidence>
<feature type="compositionally biased region" description="Low complexity" evidence="6">
    <location>
        <begin position="106"/>
        <end position="130"/>
    </location>
</feature>
<keyword evidence="9" id="KW-1185">Reference proteome</keyword>
<proteinExistence type="predicted"/>
<evidence type="ECO:0000259" key="7">
    <source>
        <dbReference type="PROSITE" id="PS00463"/>
    </source>
</evidence>
<dbReference type="Proteomes" id="UP001140453">
    <property type="component" value="Unassembled WGS sequence"/>
</dbReference>
<dbReference type="SUPFAM" id="SSF57701">
    <property type="entry name" value="Zn2/Cys6 DNA-binding domain"/>
    <property type="match status" value="1"/>
</dbReference>
<dbReference type="AlphaFoldDB" id="A0A9W9D2S7"/>
<comment type="caution">
    <text evidence="8">The sequence shown here is derived from an EMBL/GenBank/DDBJ whole genome shotgun (WGS) entry which is preliminary data.</text>
</comment>
<evidence type="ECO:0000256" key="4">
    <source>
        <dbReference type="ARBA" id="ARBA00023163"/>
    </source>
</evidence>
<evidence type="ECO:0000256" key="5">
    <source>
        <dbReference type="ARBA" id="ARBA00023242"/>
    </source>
</evidence>
<dbReference type="InterPro" id="IPR036864">
    <property type="entry name" value="Zn2-C6_fun-type_DNA-bd_sf"/>
</dbReference>
<dbReference type="PANTHER" id="PTHR31845:SF10">
    <property type="entry name" value="ZN(II)2CYS6 TRANSCRIPTION FACTOR (EUROFUNG)"/>
    <property type="match status" value="1"/>
</dbReference>
<protein>
    <recommendedName>
        <fullName evidence="7">Zn(2)-C6 fungal-type domain-containing protein</fullName>
    </recommendedName>
</protein>
<name>A0A9W9D2S7_9PEZI</name>
<comment type="subcellular location">
    <subcellularLocation>
        <location evidence="1">Nucleus</location>
    </subcellularLocation>
</comment>
<dbReference type="GO" id="GO:0008270">
    <property type="term" value="F:zinc ion binding"/>
    <property type="evidence" value="ECO:0007669"/>
    <property type="project" value="InterPro"/>
</dbReference>
<evidence type="ECO:0000256" key="3">
    <source>
        <dbReference type="ARBA" id="ARBA00023125"/>
    </source>
</evidence>
<dbReference type="InterPro" id="IPR001138">
    <property type="entry name" value="Zn2Cys6_DnaBD"/>
</dbReference>
<dbReference type="Gene3D" id="4.10.240.10">
    <property type="entry name" value="Zn(2)-C6 fungal-type DNA-binding domain"/>
    <property type="match status" value="1"/>
</dbReference>
<dbReference type="GO" id="GO:0000976">
    <property type="term" value="F:transcription cis-regulatory region binding"/>
    <property type="evidence" value="ECO:0007669"/>
    <property type="project" value="TreeGrafter"/>
</dbReference>
<evidence type="ECO:0000256" key="6">
    <source>
        <dbReference type="SAM" id="MobiDB-lite"/>
    </source>
</evidence>
<feature type="region of interest" description="Disordered" evidence="6">
    <location>
        <begin position="545"/>
        <end position="571"/>
    </location>
</feature>
<dbReference type="PROSITE" id="PS00463">
    <property type="entry name" value="ZN2_CY6_FUNGAL_1"/>
    <property type="match status" value="1"/>
</dbReference>
<feature type="compositionally biased region" description="Basic and acidic residues" evidence="6">
    <location>
        <begin position="557"/>
        <end position="568"/>
    </location>
</feature>
<feature type="region of interest" description="Disordered" evidence="6">
    <location>
        <begin position="1"/>
        <end position="22"/>
    </location>
</feature>
<feature type="domain" description="Zn(2)-C6 fungal-type" evidence="7">
    <location>
        <begin position="25"/>
        <end position="55"/>
    </location>
</feature>
<feature type="region of interest" description="Disordered" evidence="6">
    <location>
        <begin position="711"/>
        <end position="736"/>
    </location>
</feature>
<evidence type="ECO:0000256" key="1">
    <source>
        <dbReference type="ARBA" id="ARBA00004123"/>
    </source>
</evidence>
<dbReference type="EMBL" id="JAPEVB010000001">
    <property type="protein sequence ID" value="KAJ4397385.1"/>
    <property type="molecule type" value="Genomic_DNA"/>
</dbReference>
<feature type="region of interest" description="Disordered" evidence="6">
    <location>
        <begin position="97"/>
        <end position="132"/>
    </location>
</feature>
<dbReference type="OrthoDB" id="5226580at2759"/>
<evidence type="ECO:0000313" key="8">
    <source>
        <dbReference type="EMBL" id="KAJ4397385.1"/>
    </source>
</evidence>
<dbReference type="GO" id="GO:0005634">
    <property type="term" value="C:nucleus"/>
    <property type="evidence" value="ECO:0007669"/>
    <property type="project" value="UniProtKB-SubCell"/>
</dbReference>
<keyword evidence="2" id="KW-0805">Transcription regulation</keyword>
<dbReference type="InterPro" id="IPR051089">
    <property type="entry name" value="prtT"/>
</dbReference>
<gene>
    <name evidence="8" type="ORF">N0V93_001611</name>
</gene>
<feature type="compositionally biased region" description="Low complexity" evidence="6">
    <location>
        <begin position="720"/>
        <end position="733"/>
    </location>
</feature>
<dbReference type="CDD" id="cd00067">
    <property type="entry name" value="GAL4"/>
    <property type="match status" value="1"/>
</dbReference>
<evidence type="ECO:0000256" key="2">
    <source>
        <dbReference type="ARBA" id="ARBA00023015"/>
    </source>
</evidence>
<keyword evidence="3" id="KW-0238">DNA-binding</keyword>
<dbReference type="GO" id="GO:0000981">
    <property type="term" value="F:DNA-binding transcription factor activity, RNA polymerase II-specific"/>
    <property type="evidence" value="ECO:0007669"/>
    <property type="project" value="InterPro"/>
</dbReference>
<accession>A0A9W9D2S7</accession>
<dbReference type="PANTHER" id="PTHR31845">
    <property type="entry name" value="FINGER DOMAIN PROTEIN, PUTATIVE-RELATED"/>
    <property type="match status" value="1"/>
</dbReference>